<dbReference type="CDD" id="cd00090">
    <property type="entry name" value="HTH_ARSR"/>
    <property type="match status" value="1"/>
</dbReference>
<feature type="domain" description="HTH marR-type" evidence="3">
    <location>
        <begin position="23"/>
        <end position="72"/>
    </location>
</feature>
<gene>
    <name evidence="4" type="ORF">JOF54_000969</name>
</gene>
<dbReference type="SUPFAM" id="SSF46785">
    <property type="entry name" value="Winged helix' DNA-binding domain"/>
    <property type="match status" value="1"/>
</dbReference>
<dbReference type="Pfam" id="PF00480">
    <property type="entry name" value="ROK"/>
    <property type="match status" value="1"/>
</dbReference>
<organism evidence="4 5">
    <name type="scientific">Microlunatus capsulatus</name>
    <dbReference type="NCBI Taxonomy" id="99117"/>
    <lineage>
        <taxon>Bacteria</taxon>
        <taxon>Bacillati</taxon>
        <taxon>Actinomycetota</taxon>
        <taxon>Actinomycetes</taxon>
        <taxon>Propionibacteriales</taxon>
        <taxon>Propionibacteriaceae</taxon>
        <taxon>Microlunatus</taxon>
    </lineage>
</organism>
<dbReference type="Gene3D" id="3.30.420.40">
    <property type="match status" value="2"/>
</dbReference>
<feature type="region of interest" description="Disordered" evidence="2">
    <location>
        <begin position="374"/>
        <end position="414"/>
    </location>
</feature>
<dbReference type="GO" id="GO:0016301">
    <property type="term" value="F:kinase activity"/>
    <property type="evidence" value="ECO:0007669"/>
    <property type="project" value="UniProtKB-KW"/>
</dbReference>
<dbReference type="InterPro" id="IPR011991">
    <property type="entry name" value="ArsR-like_HTH"/>
</dbReference>
<keyword evidence="4" id="KW-0808">Transferase</keyword>
<evidence type="ECO:0000256" key="1">
    <source>
        <dbReference type="ARBA" id="ARBA00006479"/>
    </source>
</evidence>
<dbReference type="InterPro" id="IPR000600">
    <property type="entry name" value="ROK"/>
</dbReference>
<keyword evidence="5" id="KW-1185">Reference proteome</keyword>
<dbReference type="Gene3D" id="1.10.10.10">
    <property type="entry name" value="Winged helix-like DNA-binding domain superfamily/Winged helix DNA-binding domain"/>
    <property type="match status" value="1"/>
</dbReference>
<dbReference type="SUPFAM" id="SSF53067">
    <property type="entry name" value="Actin-like ATPase domain"/>
    <property type="match status" value="1"/>
</dbReference>
<dbReference type="InterPro" id="IPR036390">
    <property type="entry name" value="WH_DNA-bd_sf"/>
</dbReference>
<dbReference type="InterPro" id="IPR043129">
    <property type="entry name" value="ATPase_NBD"/>
</dbReference>
<reference evidence="4 5" key="1">
    <citation type="submission" date="2021-03" db="EMBL/GenBank/DDBJ databases">
        <title>Sequencing the genomes of 1000 actinobacteria strains.</title>
        <authorList>
            <person name="Klenk H.-P."/>
        </authorList>
    </citation>
    <scope>NUCLEOTIDE SEQUENCE [LARGE SCALE GENOMIC DNA]</scope>
    <source>
        <strain evidence="4 5">DSM 12936</strain>
    </source>
</reference>
<dbReference type="InterPro" id="IPR000835">
    <property type="entry name" value="HTH_MarR-typ"/>
</dbReference>
<dbReference type="Pfam" id="PF12802">
    <property type="entry name" value="MarR_2"/>
    <property type="match status" value="1"/>
</dbReference>
<sequence>MAGEQGRQLPRLALLRELTDQHVLGRLLDGSALTRAEIAARTGISKPTISESVRRLVEGGLLEEAGQQTGRRGPSGTYVRVRRAAASALAVSVGPDGVRVERYDVTGEPVGHVERAVQVPTDAEQLAPVLTSAVRDALAGPGGPVGSIAVSVAGPVDQATGRLVALPDSPFVLGELAPVELLAPLVDVTPQVDNDVNWAALAEHHEGAARDLEEFFFVYLGPGIGAASVGGGVVRHGAGGLAGELAHVLTTGPDGRSTRLLAGLAAEGLLVPGSSALDVDRILAALAGAPDDDGLATRLARAVAGALASVTALLNPRAVVLGGPWGLAPGFDAAVRVELDALAVVPTELRRSALGDAAPLAGARVAAVRRLQEGLRAPSAETGEQKSGPSDVSAARPALPTGTVSDPPIVLTSQ</sequence>
<proteinExistence type="inferred from homology"/>
<dbReference type="EMBL" id="JAGIOB010000001">
    <property type="protein sequence ID" value="MBP2416047.1"/>
    <property type="molecule type" value="Genomic_DNA"/>
</dbReference>
<protein>
    <submittedName>
        <fullName evidence="4">NBD/HSP70 family sugar kinase/biotin operon repressor</fullName>
    </submittedName>
</protein>
<keyword evidence="4" id="KW-0418">Kinase</keyword>
<dbReference type="RefSeq" id="WP_210053492.1">
    <property type="nucleotide sequence ID" value="NZ_BAAAMH010000006.1"/>
</dbReference>
<dbReference type="PANTHER" id="PTHR18964">
    <property type="entry name" value="ROK (REPRESSOR, ORF, KINASE) FAMILY"/>
    <property type="match status" value="1"/>
</dbReference>
<dbReference type="PANTHER" id="PTHR18964:SF149">
    <property type="entry name" value="BIFUNCTIONAL UDP-N-ACETYLGLUCOSAMINE 2-EPIMERASE_N-ACETYLMANNOSAMINE KINASE"/>
    <property type="match status" value="1"/>
</dbReference>
<evidence type="ECO:0000259" key="3">
    <source>
        <dbReference type="Pfam" id="PF12802"/>
    </source>
</evidence>
<name>A0ABS4Z4S4_9ACTN</name>
<dbReference type="Proteomes" id="UP000758168">
    <property type="component" value="Unassembled WGS sequence"/>
</dbReference>
<evidence type="ECO:0000256" key="2">
    <source>
        <dbReference type="SAM" id="MobiDB-lite"/>
    </source>
</evidence>
<evidence type="ECO:0000313" key="4">
    <source>
        <dbReference type="EMBL" id="MBP2416047.1"/>
    </source>
</evidence>
<accession>A0ABS4Z4S4</accession>
<comment type="caution">
    <text evidence="4">The sequence shown here is derived from an EMBL/GenBank/DDBJ whole genome shotgun (WGS) entry which is preliminary data.</text>
</comment>
<comment type="similarity">
    <text evidence="1">Belongs to the ROK (NagC/XylR) family.</text>
</comment>
<evidence type="ECO:0000313" key="5">
    <source>
        <dbReference type="Proteomes" id="UP000758168"/>
    </source>
</evidence>
<dbReference type="InterPro" id="IPR036388">
    <property type="entry name" value="WH-like_DNA-bd_sf"/>
</dbReference>